<keyword evidence="1" id="KW-0812">Transmembrane</keyword>
<keyword evidence="3" id="KW-1185">Reference proteome</keyword>
<dbReference type="Proteomes" id="UP000192277">
    <property type="component" value="Unassembled WGS sequence"/>
</dbReference>
<accession>A0ABX3P4L5</accession>
<protein>
    <recommendedName>
        <fullName evidence="4">Transcription termination factor Rho</fullName>
    </recommendedName>
</protein>
<name>A0ABX3P4L5_9BACT</name>
<feature type="transmembrane region" description="Helical" evidence="1">
    <location>
        <begin position="75"/>
        <end position="94"/>
    </location>
</feature>
<sequence length="141" mass="15742">MIQRLQSVWLLLAAAAAFCSIKLSFYSGNLIKDNQPKAFVSLTAQSNLLLLILTAGVGIASLIAIFLYKIRKMQLRIVLITLLVSLLNLGLYFAETQKYVPGEGKFDLTAVFAIFIPILLFLAIRGIRKDEKLVKSLDRLR</sequence>
<keyword evidence="1" id="KW-1133">Transmembrane helix</keyword>
<dbReference type="Pfam" id="PF14126">
    <property type="entry name" value="DUF4293"/>
    <property type="match status" value="1"/>
</dbReference>
<reference evidence="2 3" key="1">
    <citation type="submission" date="2016-04" db="EMBL/GenBank/DDBJ databases">
        <authorList>
            <person name="Chen L."/>
            <person name="Zhuang W."/>
            <person name="Wang G."/>
        </authorList>
    </citation>
    <scope>NUCLEOTIDE SEQUENCE [LARGE SCALE GENOMIC DNA]</scope>
    <source>
        <strain evidence="3">GR20</strain>
    </source>
</reference>
<gene>
    <name evidence="2" type="ORF">A4D02_19740</name>
</gene>
<evidence type="ECO:0000256" key="1">
    <source>
        <dbReference type="SAM" id="Phobius"/>
    </source>
</evidence>
<evidence type="ECO:0000313" key="2">
    <source>
        <dbReference type="EMBL" id="OQP53929.1"/>
    </source>
</evidence>
<proteinExistence type="predicted"/>
<dbReference type="InterPro" id="IPR025635">
    <property type="entry name" value="DUF4293"/>
</dbReference>
<feature type="transmembrane region" description="Helical" evidence="1">
    <location>
        <begin position="106"/>
        <end position="127"/>
    </location>
</feature>
<evidence type="ECO:0008006" key="4">
    <source>
        <dbReference type="Google" id="ProtNLM"/>
    </source>
</evidence>
<comment type="caution">
    <text evidence="2">The sequence shown here is derived from an EMBL/GenBank/DDBJ whole genome shotgun (WGS) entry which is preliminary data.</text>
</comment>
<feature type="transmembrane region" description="Helical" evidence="1">
    <location>
        <begin position="48"/>
        <end position="68"/>
    </location>
</feature>
<keyword evidence="1" id="KW-0472">Membrane</keyword>
<dbReference type="EMBL" id="LWBO01000002">
    <property type="protein sequence ID" value="OQP53929.1"/>
    <property type="molecule type" value="Genomic_DNA"/>
</dbReference>
<dbReference type="RefSeq" id="WP_014223480.1">
    <property type="nucleotide sequence ID" value="NZ_LWBO01000002.1"/>
</dbReference>
<evidence type="ECO:0000313" key="3">
    <source>
        <dbReference type="Proteomes" id="UP000192277"/>
    </source>
</evidence>
<organism evidence="2 3">
    <name type="scientific">Niastella koreensis</name>
    <dbReference type="NCBI Taxonomy" id="354356"/>
    <lineage>
        <taxon>Bacteria</taxon>
        <taxon>Pseudomonadati</taxon>
        <taxon>Bacteroidota</taxon>
        <taxon>Chitinophagia</taxon>
        <taxon>Chitinophagales</taxon>
        <taxon>Chitinophagaceae</taxon>
        <taxon>Niastella</taxon>
    </lineage>
</organism>